<feature type="region of interest" description="Disordered" evidence="4">
    <location>
        <begin position="174"/>
        <end position="193"/>
    </location>
</feature>
<feature type="compositionally biased region" description="Basic and acidic residues" evidence="4">
    <location>
        <begin position="1933"/>
        <end position="1943"/>
    </location>
</feature>
<dbReference type="GO" id="GO:0000122">
    <property type="term" value="P:negative regulation of transcription by RNA polymerase II"/>
    <property type="evidence" value="ECO:0007669"/>
    <property type="project" value="TreeGrafter"/>
</dbReference>
<feature type="compositionally biased region" description="Basic residues" evidence="4">
    <location>
        <begin position="1511"/>
        <end position="1520"/>
    </location>
</feature>
<dbReference type="InterPro" id="IPR039144">
    <property type="entry name" value="Aveugle-like_SAM_dom"/>
</dbReference>
<feature type="region of interest" description="Disordered" evidence="4">
    <location>
        <begin position="1837"/>
        <end position="1856"/>
    </location>
</feature>
<accession>E0VKS9</accession>
<dbReference type="PROSITE" id="PS50088">
    <property type="entry name" value="ANK_REPEAT"/>
    <property type="match status" value="2"/>
</dbReference>
<feature type="region of interest" description="Disordered" evidence="4">
    <location>
        <begin position="249"/>
        <end position="269"/>
    </location>
</feature>
<keyword evidence="8" id="KW-1185">Reference proteome</keyword>
<dbReference type="InterPro" id="IPR001660">
    <property type="entry name" value="SAM"/>
</dbReference>
<organism>
    <name type="scientific">Pediculus humanus subsp. corporis</name>
    <name type="common">Body louse</name>
    <dbReference type="NCBI Taxonomy" id="121224"/>
    <lineage>
        <taxon>Eukaryota</taxon>
        <taxon>Metazoa</taxon>
        <taxon>Ecdysozoa</taxon>
        <taxon>Arthropoda</taxon>
        <taxon>Hexapoda</taxon>
        <taxon>Insecta</taxon>
        <taxon>Pterygota</taxon>
        <taxon>Neoptera</taxon>
        <taxon>Paraneoptera</taxon>
        <taxon>Psocodea</taxon>
        <taxon>Troctomorpha</taxon>
        <taxon>Phthiraptera</taxon>
        <taxon>Anoplura</taxon>
        <taxon>Pediculidae</taxon>
        <taxon>Pediculus</taxon>
    </lineage>
</organism>
<feature type="compositionally biased region" description="Low complexity" evidence="4">
    <location>
        <begin position="1671"/>
        <end position="1691"/>
    </location>
</feature>
<evidence type="ECO:0000256" key="4">
    <source>
        <dbReference type="SAM" id="MobiDB-lite"/>
    </source>
</evidence>
<dbReference type="Gene3D" id="1.25.40.20">
    <property type="entry name" value="Ankyrin repeat-containing domain"/>
    <property type="match status" value="1"/>
</dbReference>
<dbReference type="SMART" id="SM00454">
    <property type="entry name" value="SAM"/>
    <property type="match status" value="1"/>
</dbReference>
<feature type="region of interest" description="Disordered" evidence="4">
    <location>
        <begin position="1359"/>
        <end position="1378"/>
    </location>
</feature>
<dbReference type="eggNOG" id="ENOG502QUT2">
    <property type="taxonomic scope" value="Eukaryota"/>
</dbReference>
<feature type="compositionally biased region" description="Basic and acidic residues" evidence="4">
    <location>
        <begin position="1837"/>
        <end position="1853"/>
    </location>
</feature>
<feature type="compositionally biased region" description="Low complexity" evidence="4">
    <location>
        <begin position="1649"/>
        <end position="1659"/>
    </location>
</feature>
<dbReference type="GeneID" id="8235606"/>
<dbReference type="VEuPathDB" id="VectorBase:PHUM268990"/>
<dbReference type="InterPro" id="IPR036770">
    <property type="entry name" value="Ankyrin_rpt-contain_sf"/>
</dbReference>
<sequence length="2512" mass="284588">MESFKQDSKNLFSSVGGTFVPSSASVCSNNVFVDSKGFKTVTNTTAPIWSPISITSTTSNKTKTNDLPMEPSNADSFSNSIELKCLSDNQYLPSRKKTFLNHNECVGNFRQDVTNKTVLLNFPPIPGMTASRGCKSIKETGKYYSENLISSSEICLEETKPNNYYEERTGEIKSFEASSDPQNSSNKSSSRCNADEVLKISSHSSSHEKTKDDKLEYLIPETSEYQKLSSPHVSQGSTTVSVDLQTTSKLRGHSDQDNGSRSRLSGNFSSNLPRFTTEIMNATGNRIECSSPIEISKNSVSSLMKMPMLIPDSCPTSSFRTPESPVNNVYVSSPHIGSTLSCVSNHKKMSTTNVSEMATNVSQIQSIDSKGSRSGFIREFSEPNNQKNQSYHNFKFTQTPLKPHFTLAHENTKKQLTTQNIYDLSSSKSLSSSQYFHNLKEDQEFTGTCSANKECFPSETKSVRNLPGKSDEHFIPHQKNLPEKFDSNILKRTKTNFNNKLYVKHCNAECNNSSNCQNEILKKDTKLSDDFYAERGESKIFREMNLRKSNFMTGSLDESLNNPESIKEQHNSQITHLNSIKQNEFIGKIHPNVNSERKHESNYGKKYQIVNKNHVENYSLHSYRKKFPENNMVQVNFSNSEIGSIPYENVDKNKHLCNGSAEKKQCKEESLSERNHFYMGKVQSGSSQTIPDETQSYYLNTHELNKPKIYCESSVITNSKNLTLDKNVNQNHLMSTSVGQNLFSSIKSVNENGIDHGITYNKSLMNKNQKDLRMTSDIKENKMKYSRQIVTDQSKTSNSELNVGHNMKSFVQPIYSEKNELVSMNRNSLALQTFEQDNVKCISENVGREKETSINSKFTHHLQKIKPLISSVEENSTCIQPVNENSRIKKESPLDLSVKTIRQSADSTAKDDREIHHRKIQHSFYGKEPIYSETQFSNIHSNDVSLGAPKIDFNPNFAGLNGEKFFPNITQQPKFENNGLGDSFKEIHKRTKECREEFCSPILISSSKKTSSSRMVVPDRTTIKNYIDEKKIDESDKLFPYETIHGQSFMAKIPKVNSWTSPYTKPTEQKLNSIKNAQESTQNLDVVSKSVTCYRQKHSNGISHPLNGNTYLQTPDQTSKTPYNPAYVQQPECHLATPQAPQAKVENLVKVAHSPDAEQIIRQISNGVMPDYKLLQDKNVFSILKSSLEEKEAKLMQLKEVARNREKRKEILNAGIYKKPVLKFFKPNSNNNNIEVNQCKQSLPSFESLASDKMQVSLPSNQSFNLLTSHVPVKEDIKPIQKYYNPTLKHEVGKSGIPLIDPGPQDVAQGPPTDLDGLAAFLAARIRTKGELKQVGPVFQSGKISTNEDEKNHLKFLNSEKESSCSATSSSNKGNVIKSSGECGPTNYIRNYSCIYTKDEMPTTSDHIKNHSLWTNKNPNGVITSSSEPSIFDFRDSDSENEMPVLEKQTLEGMRRDRKIHGSKQNVSSNLTDDSVDVPQPEIVVELSQSNTDLLWDANFDRFVEQLEKRPPKKYPRKKKTRDESSSTSDSNSREQFMENDTLEKENSFQFDETERKTESNENCQNESQSSKTNEEKSDIETECKKSGINVMNKFNENEEKEKSDESDKEKIRFNKRKKISESKIKAKRKLKAIDTNVEISSDLDESESSFTKTESESSYFDDDDDDDESLSFSSLESESSDSESSNSSNYERNHKERERQKLSKGKIQTRLQTRSTKEKQVKTTGMRLRSKAKPLPSPSLKSIKRKSKRKEKYFNLGSKKKPSFGDGSDFRPGWEEECYKFKQQLRMPEKLICISRPPKRSSASLPDLDPYKTSSSTLNSSERLNKKTLDIVEEDCKNNKENNEKEKLEKSNDSFFNSDKNKSLLKFTNSKPSQSNSILNMLINRYGKSSEKIQKDLKPEILPSKSNKTEIFSSSGISLGKENVLNNKKRTREGTMQKKSEDIDSMTRGYHRKNSPNNGKQTFSLGDNDKHVSRDYNSKNTNLLTRSRIRDLNKRSNLIEIFGEDRPASAPPLITEENIKTSVVKGEKVTDKNKSKSVKKVSAGVITRGRGKPIRSGRPGLRSTAMHRSNKAVQMSKRHLNCGRKRNMELLRVRAMASKKLSYLVNSSDAINQFPIVKKRLKLRSVRRKFRSGFDYIRKKKKLKKDGESVEGSSSIKEKKMTGKPVSESVEDIQNEIKNWVINKGLGETVLHRAARLGYTDIAAYCLEKMDCSPSPRDNAGYTPLHEACSRGHLEIAKLLLMYGASVSESAKGGVRPLHEAAENGYTELIRLLLSFGADPLLETYTGHTALSLVTDDEASSLIQHHLADVQGNVAPVWTFQGPSSLFDPVVNGYDPLSEPPSPSTSISDCELEVSNSMLPPLYQISTDRDSDRRWILMKDLLSYTKAKSKDALLKQLKSPSVLEMKLSEFNEFGKCSARPKPIYLWSVIDVQKWLKRHCSDFCYLYLDNFVQHEITGRTLIRITENTLTRIGVDNSMHRTEIWREIIKLKLKTDIMEIRDLERQNSAIFFD</sequence>
<feature type="compositionally biased region" description="Polar residues" evidence="4">
    <location>
        <begin position="1956"/>
        <end position="1966"/>
    </location>
</feature>
<dbReference type="InParanoid" id="E0VKS9"/>
<dbReference type="Gene3D" id="1.10.150.50">
    <property type="entry name" value="Transcription Factor, Ets-1"/>
    <property type="match status" value="1"/>
</dbReference>
<dbReference type="EMBL" id="DS235250">
    <property type="protein sequence ID" value="EEB13985.1"/>
    <property type="molecule type" value="Genomic_DNA"/>
</dbReference>
<feature type="compositionally biased region" description="Basic and acidic residues" evidence="4">
    <location>
        <begin position="1968"/>
        <end position="1977"/>
    </location>
</feature>
<dbReference type="EMBL" id="AAZO01003106">
    <property type="status" value="NOT_ANNOTATED_CDS"/>
    <property type="molecule type" value="Genomic_DNA"/>
</dbReference>
<feature type="domain" description="SAM" evidence="5">
    <location>
        <begin position="2427"/>
        <end position="2493"/>
    </location>
</feature>
<dbReference type="STRING" id="121224.E0VKS9"/>
<dbReference type="OMA" id="RICRIWI"/>
<dbReference type="KEGG" id="phu:Phum_PHUM268990"/>
<reference evidence="6" key="1">
    <citation type="submission" date="2007-04" db="EMBL/GenBank/DDBJ databases">
        <title>Annotation of Pediculus humanus corporis strain USDA.</title>
        <authorList>
            <person name="Kirkness E."/>
            <person name="Hannick L."/>
            <person name="Hass B."/>
            <person name="Bruggner R."/>
            <person name="Lawson D."/>
            <person name="Bidwell S."/>
            <person name="Joardar V."/>
            <person name="Caler E."/>
            <person name="Walenz B."/>
            <person name="Inman J."/>
            <person name="Schobel S."/>
            <person name="Galinsky K."/>
            <person name="Amedeo P."/>
            <person name="Strausberg R."/>
        </authorList>
    </citation>
    <scope>NUCLEOTIDE SEQUENCE</scope>
    <source>
        <strain evidence="6">USDA</strain>
    </source>
</reference>
<dbReference type="GO" id="GO:0005634">
    <property type="term" value="C:nucleus"/>
    <property type="evidence" value="ECO:0007669"/>
    <property type="project" value="TreeGrafter"/>
</dbReference>
<evidence type="ECO:0000256" key="3">
    <source>
        <dbReference type="SAM" id="Coils"/>
    </source>
</evidence>
<dbReference type="PROSITE" id="PS50105">
    <property type="entry name" value="SAM_DOMAIN"/>
    <property type="match status" value="1"/>
</dbReference>
<evidence type="ECO:0000313" key="7">
    <source>
        <dbReference type="EnsemblMetazoa" id="PHUM268990-PA"/>
    </source>
</evidence>
<dbReference type="InterPro" id="IPR002110">
    <property type="entry name" value="Ankyrin_rpt"/>
</dbReference>
<dbReference type="RefSeq" id="XP_002426723.1">
    <property type="nucleotide sequence ID" value="XM_002426678.1"/>
</dbReference>
<gene>
    <name evidence="7" type="primary">8235606</name>
    <name evidence="6" type="ORF">Phum_PHUM268990</name>
</gene>
<dbReference type="SUPFAM" id="SSF47769">
    <property type="entry name" value="SAM/Pointed domain"/>
    <property type="match status" value="1"/>
</dbReference>
<feature type="compositionally biased region" description="Low complexity" evidence="4">
    <location>
        <begin position="1364"/>
        <end position="1373"/>
    </location>
</feature>
<feature type="region of interest" description="Disordered" evidence="4">
    <location>
        <begin position="1450"/>
        <end position="1476"/>
    </location>
</feature>
<dbReference type="PRINTS" id="PR01415">
    <property type="entry name" value="ANKYRIN"/>
</dbReference>
<feature type="coiled-coil region" evidence="3">
    <location>
        <begin position="1181"/>
        <end position="1208"/>
    </location>
</feature>
<feature type="compositionally biased region" description="Basic and acidic residues" evidence="4">
    <location>
        <begin position="1692"/>
        <end position="1702"/>
    </location>
</feature>
<feature type="region of interest" description="Disordered" evidence="4">
    <location>
        <begin position="1507"/>
        <end position="1769"/>
    </location>
</feature>
<feature type="compositionally biased region" description="Acidic residues" evidence="4">
    <location>
        <begin position="1660"/>
        <end position="1670"/>
    </location>
</feature>
<reference evidence="7" key="3">
    <citation type="submission" date="2020-05" db="UniProtKB">
        <authorList>
            <consortium name="EnsemblMetazoa"/>
        </authorList>
    </citation>
    <scope>IDENTIFICATION</scope>
    <source>
        <strain evidence="7">USDA</strain>
    </source>
</reference>
<dbReference type="HOGENOM" id="CLU_228456_0_0_1"/>
<feature type="compositionally biased region" description="Basic and acidic residues" evidence="4">
    <location>
        <begin position="1573"/>
        <end position="1586"/>
    </location>
</feature>
<feature type="region of interest" description="Disordered" evidence="4">
    <location>
        <begin position="1798"/>
        <end position="1823"/>
    </location>
</feature>
<feature type="compositionally biased region" description="Low complexity" evidence="4">
    <location>
        <begin position="178"/>
        <end position="192"/>
    </location>
</feature>
<dbReference type="Proteomes" id="UP000009046">
    <property type="component" value="Unassembled WGS sequence"/>
</dbReference>
<evidence type="ECO:0000259" key="5">
    <source>
        <dbReference type="PROSITE" id="PS50105"/>
    </source>
</evidence>
<keyword evidence="3" id="KW-0175">Coiled coil</keyword>
<dbReference type="InterPro" id="IPR013761">
    <property type="entry name" value="SAM/pointed_sf"/>
</dbReference>
<feature type="compositionally biased region" description="Low complexity" evidence="4">
    <location>
        <begin position="1561"/>
        <end position="1571"/>
    </location>
</feature>
<dbReference type="OrthoDB" id="3666223at2759"/>
<feature type="compositionally biased region" description="Polar residues" evidence="4">
    <location>
        <begin position="1463"/>
        <end position="1473"/>
    </location>
</feature>
<dbReference type="CTD" id="8235606"/>
<feature type="compositionally biased region" description="Basic and acidic residues" evidence="4">
    <location>
        <begin position="1532"/>
        <end position="1560"/>
    </location>
</feature>
<protein>
    <submittedName>
        <fullName evidence="6 7">Ankyrin repeat-containing protein, putative</fullName>
    </submittedName>
</protein>
<evidence type="ECO:0000256" key="2">
    <source>
        <dbReference type="PROSITE-ProRule" id="PRU00023"/>
    </source>
</evidence>
<evidence type="ECO:0000313" key="8">
    <source>
        <dbReference type="Proteomes" id="UP000009046"/>
    </source>
</evidence>
<dbReference type="GO" id="GO:0003714">
    <property type="term" value="F:transcription corepressor activity"/>
    <property type="evidence" value="ECO:0007669"/>
    <property type="project" value="TreeGrafter"/>
</dbReference>
<feature type="compositionally biased region" description="Basic residues" evidence="4">
    <location>
        <begin position="1743"/>
        <end position="1752"/>
    </location>
</feature>
<feature type="region of interest" description="Disordered" evidence="4">
    <location>
        <begin position="1933"/>
        <end position="1977"/>
    </location>
</feature>
<dbReference type="PANTHER" id="PTHR24117:SF9">
    <property type="entry name" value="BCL-6 COREPRESSOR PCGF1 BINDING DOMAIN-CONTAINING PROTEIN"/>
    <property type="match status" value="1"/>
</dbReference>
<comment type="similarity">
    <text evidence="1">Belongs to the BCOR family.</text>
</comment>
<proteinExistence type="inferred from homology"/>
<feature type="repeat" description="ANK" evidence="2">
    <location>
        <begin position="2221"/>
        <end position="2253"/>
    </location>
</feature>
<feature type="repeat" description="ANK" evidence="2">
    <location>
        <begin position="2254"/>
        <end position="2286"/>
    </location>
</feature>
<reference evidence="6" key="2">
    <citation type="submission" date="2007-04" db="EMBL/GenBank/DDBJ databases">
        <title>The genome of the human body louse.</title>
        <authorList>
            <consortium name="The Human Body Louse Genome Consortium"/>
            <person name="Kirkness E."/>
            <person name="Walenz B."/>
            <person name="Hass B."/>
            <person name="Bruggner R."/>
            <person name="Strausberg R."/>
        </authorList>
    </citation>
    <scope>NUCLEOTIDE SEQUENCE</scope>
    <source>
        <strain evidence="6">USDA</strain>
    </source>
</reference>
<evidence type="ECO:0000256" key="1">
    <source>
        <dbReference type="ARBA" id="ARBA00034703"/>
    </source>
</evidence>
<name>E0VKS9_PEDHC</name>
<dbReference type="SMART" id="SM00248">
    <property type="entry name" value="ANK"/>
    <property type="match status" value="3"/>
</dbReference>
<feature type="region of interest" description="Disordered" evidence="4">
    <location>
        <begin position="2147"/>
        <end position="2168"/>
    </location>
</feature>
<dbReference type="PROSITE" id="PS50297">
    <property type="entry name" value="ANK_REP_REGION"/>
    <property type="match status" value="2"/>
</dbReference>
<dbReference type="Pfam" id="PF00536">
    <property type="entry name" value="SAM_1"/>
    <property type="match status" value="1"/>
</dbReference>
<evidence type="ECO:0000313" key="6">
    <source>
        <dbReference type="EMBL" id="EEB13985.1"/>
    </source>
</evidence>
<dbReference type="SUPFAM" id="SSF48403">
    <property type="entry name" value="Ankyrin repeat"/>
    <property type="match status" value="1"/>
</dbReference>
<dbReference type="Pfam" id="PF00023">
    <property type="entry name" value="Ank"/>
    <property type="match status" value="1"/>
</dbReference>
<dbReference type="PANTHER" id="PTHR24117">
    <property type="entry name" value="AGAP007537-PB"/>
    <property type="match status" value="1"/>
</dbReference>
<keyword evidence="2" id="KW-0040">ANK repeat</keyword>
<dbReference type="EnsemblMetazoa" id="PHUM268990-RA">
    <property type="protein sequence ID" value="PHUM268990-PA"/>
    <property type="gene ID" value="PHUM268990"/>
</dbReference>
<dbReference type="CDD" id="cd09510">
    <property type="entry name" value="SAM_aveugle-like"/>
    <property type="match status" value="1"/>
</dbReference>
<feature type="compositionally biased region" description="Polar residues" evidence="4">
    <location>
        <begin position="1813"/>
        <end position="1823"/>
    </location>
</feature>
<feature type="compositionally biased region" description="Basic and acidic residues" evidence="4">
    <location>
        <begin position="1596"/>
        <end position="1613"/>
    </location>
</feature>
<dbReference type="InterPro" id="IPR047144">
    <property type="entry name" value="BCOR-like"/>
</dbReference>
<dbReference type="Pfam" id="PF12796">
    <property type="entry name" value="Ank_2"/>
    <property type="match status" value="1"/>
</dbReference>